<protein>
    <submittedName>
        <fullName evidence="1">Uncharacterized protein</fullName>
    </submittedName>
</protein>
<proteinExistence type="predicted"/>
<accession>A0A5B8RH38</accession>
<evidence type="ECO:0000313" key="1">
    <source>
        <dbReference type="EMBL" id="QEA08269.1"/>
    </source>
</evidence>
<organism evidence="1">
    <name type="scientific">Iridovirus Liz-CrIV</name>
    <dbReference type="NCBI Taxonomy" id="2594309"/>
    <lineage>
        <taxon>Viruses</taxon>
        <taxon>Varidnaviria</taxon>
        <taxon>Bamfordvirae</taxon>
        <taxon>Nucleocytoviricota</taxon>
        <taxon>Megaviricetes</taxon>
        <taxon>Pimascovirales</taxon>
        <taxon>Pimascovirales incertae sedis</taxon>
        <taxon>Iridoviridae</taxon>
    </lineage>
</organism>
<sequence>MAKYQHYVIFEAVKEFVTSLCDCYQDEVDEPLHMLLAYLNKLNISMKESTKIINETIDFCKRNSKAIDKKDVSLFESGDKGIIFDEEAFIDVIEYLQKEDENQSAILDHLSSINYLIDGGLTEEELFLNKFVTSFASSFNSSSVNIPEFSEEGVSDESIEAIGDVIKPTIEKSLEDFQTKNLNVDRFMKSISFKVKEYIEKNDIPGIHKNELHDILDMTIENDVSELFEKKFEIFAKLSSSGLLAHLPLDKIMTLVPSNMEDSVQSELNNLSLE</sequence>
<reference evidence="1" key="1">
    <citation type="journal article" date="2019" name="Viruses">
        <title>Detection and Characterization of Invertebrate Iridoviruses Found in Reptiles and Prey Insects in Europe over the Past Two Decades.</title>
        <authorList>
            <person name="Papp T."/>
            <person name="Marschang R.E."/>
        </authorList>
    </citation>
    <scope>NUCLEOTIDE SEQUENCE</scope>
    <source>
        <strain evidence="1">Liz-CrIV</strain>
    </source>
</reference>
<name>A0A5B8RH38_9VIRU</name>
<dbReference type="EMBL" id="MN081869">
    <property type="protein sequence ID" value="QEA08269.1"/>
    <property type="molecule type" value="Genomic_DNA"/>
</dbReference>